<dbReference type="EMBL" id="FQYL01000012">
    <property type="protein sequence ID" value="SHJ13000.1"/>
    <property type="molecule type" value="Genomic_DNA"/>
</dbReference>
<comment type="caution">
    <text evidence="1">The sequence shown here is derived from an EMBL/GenBank/DDBJ whole genome shotgun (WGS) entry which is preliminary data.</text>
</comment>
<evidence type="ECO:0000313" key="2">
    <source>
        <dbReference type="Proteomes" id="UP000184390"/>
    </source>
</evidence>
<organism evidence="1 2">
    <name type="scientific">Actinomyces denticolens</name>
    <dbReference type="NCBI Taxonomy" id="52767"/>
    <lineage>
        <taxon>Bacteria</taxon>
        <taxon>Bacillati</taxon>
        <taxon>Actinomycetota</taxon>
        <taxon>Actinomycetes</taxon>
        <taxon>Actinomycetales</taxon>
        <taxon>Actinomycetaceae</taxon>
        <taxon>Actinomyces</taxon>
    </lineage>
</organism>
<dbReference type="Proteomes" id="UP000184390">
    <property type="component" value="Unassembled WGS sequence"/>
</dbReference>
<gene>
    <name evidence="1" type="ORF">SAMN05216246_11212</name>
</gene>
<keyword evidence="2" id="KW-1185">Reference proteome</keyword>
<name>A0ABY1IG92_9ACTO</name>
<reference evidence="1 2" key="1">
    <citation type="submission" date="2016-11" db="EMBL/GenBank/DDBJ databases">
        <authorList>
            <person name="Varghese N."/>
            <person name="Submissions S."/>
        </authorList>
    </citation>
    <scope>NUCLEOTIDE SEQUENCE [LARGE SCALE GENOMIC DNA]</scope>
    <source>
        <strain evidence="1 2">PA</strain>
    </source>
</reference>
<evidence type="ECO:0000313" key="1">
    <source>
        <dbReference type="EMBL" id="SHJ13000.1"/>
    </source>
</evidence>
<sequence length="127" mass="13445">MIGPQSPDQRSAVARVRGLCQQIAYRIPGDHSTWDAYHEGQHDLAAAIEDALDHAPTTLATTTSVLDFAESLLLMEGLDQVADQLRAQVAAGDTGARHDLERADALSTMLTRAASIELTLPAAPAAS</sequence>
<dbReference type="RefSeq" id="WP_073453829.1">
    <property type="nucleotide sequence ID" value="NZ_FQYL01000012.1"/>
</dbReference>
<protein>
    <submittedName>
        <fullName evidence="1">Uncharacterized protein</fullName>
    </submittedName>
</protein>
<proteinExistence type="predicted"/>
<accession>A0ABY1IG92</accession>